<organism evidence="2 3">
    <name type="scientific">Potamilus streckersoni</name>
    <dbReference type="NCBI Taxonomy" id="2493646"/>
    <lineage>
        <taxon>Eukaryota</taxon>
        <taxon>Metazoa</taxon>
        <taxon>Spiralia</taxon>
        <taxon>Lophotrochozoa</taxon>
        <taxon>Mollusca</taxon>
        <taxon>Bivalvia</taxon>
        <taxon>Autobranchia</taxon>
        <taxon>Heteroconchia</taxon>
        <taxon>Palaeoheterodonta</taxon>
        <taxon>Unionida</taxon>
        <taxon>Unionoidea</taxon>
        <taxon>Unionidae</taxon>
        <taxon>Ambleminae</taxon>
        <taxon>Lampsilini</taxon>
        <taxon>Potamilus</taxon>
    </lineage>
</organism>
<evidence type="ECO:0000313" key="2">
    <source>
        <dbReference type="EMBL" id="KAK3582501.1"/>
    </source>
</evidence>
<dbReference type="SUPFAM" id="SSF56935">
    <property type="entry name" value="Porins"/>
    <property type="match status" value="1"/>
</dbReference>
<feature type="chain" id="PRO_5041979277" description="Porin" evidence="1">
    <location>
        <begin position="21"/>
        <end position="414"/>
    </location>
</feature>
<dbReference type="Proteomes" id="UP001195483">
    <property type="component" value="Unassembled WGS sequence"/>
</dbReference>
<name>A0AAE0RZC2_9BIVA</name>
<gene>
    <name evidence="2" type="ORF">CHS0354_024048</name>
</gene>
<protein>
    <recommendedName>
        <fullName evidence="4">Porin</fullName>
    </recommendedName>
</protein>
<keyword evidence="3" id="KW-1185">Reference proteome</keyword>
<feature type="signal peptide" evidence="1">
    <location>
        <begin position="1"/>
        <end position="20"/>
    </location>
</feature>
<comment type="caution">
    <text evidence="2">The sequence shown here is derived from an EMBL/GenBank/DDBJ whole genome shotgun (WGS) entry which is preliminary data.</text>
</comment>
<evidence type="ECO:0000313" key="3">
    <source>
        <dbReference type="Proteomes" id="UP001195483"/>
    </source>
</evidence>
<reference evidence="2" key="3">
    <citation type="submission" date="2023-05" db="EMBL/GenBank/DDBJ databases">
        <authorList>
            <person name="Smith C.H."/>
        </authorList>
    </citation>
    <scope>NUCLEOTIDE SEQUENCE</scope>
    <source>
        <strain evidence="2">CHS0354</strain>
        <tissue evidence="2">Mantle</tissue>
    </source>
</reference>
<reference evidence="2" key="2">
    <citation type="journal article" date="2021" name="Genome Biol. Evol.">
        <title>Developing a high-quality reference genome for a parasitic bivalve with doubly uniparental inheritance (Bivalvia: Unionida).</title>
        <authorList>
            <person name="Smith C.H."/>
        </authorList>
    </citation>
    <scope>NUCLEOTIDE SEQUENCE</scope>
    <source>
        <strain evidence="2">CHS0354</strain>
        <tissue evidence="2">Mantle</tissue>
    </source>
</reference>
<proteinExistence type="predicted"/>
<keyword evidence="1" id="KW-0732">Signal</keyword>
<evidence type="ECO:0000256" key="1">
    <source>
        <dbReference type="SAM" id="SignalP"/>
    </source>
</evidence>
<dbReference type="AlphaFoldDB" id="A0AAE0RZC2"/>
<evidence type="ECO:0008006" key="4">
    <source>
        <dbReference type="Google" id="ProtNLM"/>
    </source>
</evidence>
<dbReference type="EMBL" id="JAEAOA010001427">
    <property type="protein sequence ID" value="KAK3582501.1"/>
    <property type="molecule type" value="Genomic_DNA"/>
</dbReference>
<reference evidence="2" key="1">
    <citation type="journal article" date="2021" name="Genome Biol. Evol.">
        <title>A High-Quality Reference Genome for a Parasitic Bivalve with Doubly Uniparental Inheritance (Bivalvia: Unionida).</title>
        <authorList>
            <person name="Smith C.H."/>
        </authorList>
    </citation>
    <scope>NUCLEOTIDE SEQUENCE</scope>
    <source>
        <strain evidence="2">CHS0354</strain>
    </source>
</reference>
<sequence length="414" mass="43270">MSVFVLCSVLFIGLVNSASAQDAPDEAPKAEAPMNEAAPAPKAEMSAPYNGLVLTLNDQWSLKFSGQLNTYFVANMQEGKDAIFGVQNGLLPASLNVSPMFKASSAVTISGNFGLYLGIPASGVDNSKSNVALDFSAVDIRSLSFSIATPGGTFFLGRDFGQFGLDAILNDISLLGVGGNYSFANPQHTTLGGIGYGYIYADRLVQINYTTPTFGNTSVTVGIYDAINDFGATSIATGIIGWHAKAKTDQKFGENVGLYISATFLAQYRSVLSGMAIGWDAFLKFNVYGFSLIGYIYGGDGIGDVGLMVGGTKTNGSGKVVAASSLGYYGQLSYTIKMAMPLTIGVFYGASTIDQGTGGKSDVKASTRITGSVALAVLPYLILRAEFTNQSEQKTLPAAAPKANIVNVGATFAF</sequence>
<accession>A0AAE0RZC2</accession>